<dbReference type="InterPro" id="IPR021843">
    <property type="entry name" value="PSME4_C"/>
</dbReference>
<feature type="transmembrane region" description="Helical" evidence="19">
    <location>
        <begin position="1942"/>
        <end position="1964"/>
    </location>
</feature>
<feature type="transmembrane region" description="Helical" evidence="19">
    <location>
        <begin position="2142"/>
        <end position="2169"/>
    </location>
</feature>
<evidence type="ECO:0000256" key="1">
    <source>
        <dbReference type="ARBA" id="ARBA00004324"/>
    </source>
</evidence>
<organism evidence="21 22">
    <name type="scientific">Ovis aries</name>
    <name type="common">Sheep</name>
    <dbReference type="NCBI Taxonomy" id="9940"/>
    <lineage>
        <taxon>Eukaryota</taxon>
        <taxon>Metazoa</taxon>
        <taxon>Chordata</taxon>
        <taxon>Craniata</taxon>
        <taxon>Vertebrata</taxon>
        <taxon>Euteleostomi</taxon>
        <taxon>Mammalia</taxon>
        <taxon>Eutheria</taxon>
        <taxon>Laurasiatheria</taxon>
        <taxon>Artiodactyla</taxon>
        <taxon>Ruminantia</taxon>
        <taxon>Pecora</taxon>
        <taxon>Bovidae</taxon>
        <taxon>Caprinae</taxon>
        <taxon>Ovis</taxon>
    </lineage>
</organism>
<keyword evidence="9" id="KW-0647">Proteasome</keyword>
<evidence type="ECO:0000256" key="4">
    <source>
        <dbReference type="ARBA" id="ARBA00005739"/>
    </source>
</evidence>
<evidence type="ECO:0000256" key="3">
    <source>
        <dbReference type="ARBA" id="ARBA00004514"/>
    </source>
</evidence>
<evidence type="ECO:0000259" key="20">
    <source>
        <dbReference type="PROSITE" id="PS50262"/>
    </source>
</evidence>
<dbReference type="GO" id="GO:0016607">
    <property type="term" value="C:nuclear speck"/>
    <property type="evidence" value="ECO:0007669"/>
    <property type="project" value="UniProtKB-SubCell"/>
</dbReference>
<protein>
    <recommendedName>
        <fullName evidence="16">Proteasome activator complex subunit 4</fullName>
    </recommendedName>
    <alternativeName>
        <fullName evidence="17">Proteasome activator PA200</fullName>
    </alternativeName>
</protein>
<dbReference type="GO" id="GO:0010499">
    <property type="term" value="P:proteasomal ubiquitin-independent protein catabolic process"/>
    <property type="evidence" value="ECO:0007669"/>
    <property type="project" value="TreeGrafter"/>
</dbReference>
<dbReference type="Pfam" id="PF16507">
    <property type="entry name" value="HEAT_PSME4_mid"/>
    <property type="match status" value="1"/>
</dbReference>
<evidence type="ECO:0000313" key="21">
    <source>
        <dbReference type="EMBL" id="KAG5211530.1"/>
    </source>
</evidence>
<evidence type="ECO:0000256" key="17">
    <source>
        <dbReference type="ARBA" id="ARBA00080008"/>
    </source>
</evidence>
<dbReference type="Gene3D" id="1.20.1070.10">
    <property type="entry name" value="Rhodopsin 7-helix transmembrane proteins"/>
    <property type="match status" value="1"/>
</dbReference>
<dbReference type="SUPFAM" id="SSF48371">
    <property type="entry name" value="ARM repeat"/>
    <property type="match status" value="2"/>
</dbReference>
<dbReference type="Pfam" id="PF00001">
    <property type="entry name" value="7tm_1"/>
    <property type="match status" value="1"/>
</dbReference>
<proteinExistence type="inferred from homology"/>
<keyword evidence="13" id="KW-0234">DNA repair</keyword>
<dbReference type="Pfam" id="PF11919">
    <property type="entry name" value="PSME4_C"/>
    <property type="match status" value="1"/>
</dbReference>
<feature type="transmembrane region" description="Helical" evidence="19">
    <location>
        <begin position="1870"/>
        <end position="1892"/>
    </location>
</feature>
<evidence type="ECO:0000256" key="11">
    <source>
        <dbReference type="ARBA" id="ARBA00023040"/>
    </source>
</evidence>
<keyword evidence="11" id="KW-0675">Receptor</keyword>
<evidence type="ECO:0000256" key="19">
    <source>
        <dbReference type="SAM" id="Phobius"/>
    </source>
</evidence>
<keyword evidence="14" id="KW-0539">Nucleus</keyword>
<dbReference type="GO" id="GO:0006281">
    <property type="term" value="P:DNA repair"/>
    <property type="evidence" value="ECO:0007669"/>
    <property type="project" value="UniProtKB-KW"/>
</dbReference>
<keyword evidence="6 19" id="KW-0812">Transmembrane</keyword>
<feature type="compositionally biased region" description="Basic and acidic residues" evidence="18">
    <location>
        <begin position="1"/>
        <end position="13"/>
    </location>
</feature>
<dbReference type="InterPro" id="IPR016024">
    <property type="entry name" value="ARM-type_fold"/>
</dbReference>
<evidence type="ECO:0000256" key="12">
    <source>
        <dbReference type="ARBA" id="ARBA00023136"/>
    </source>
</evidence>
<dbReference type="EMBL" id="JAEMGP010000003">
    <property type="protein sequence ID" value="KAG5211530.1"/>
    <property type="molecule type" value="Genomic_DNA"/>
</dbReference>
<dbReference type="GO" id="GO:0070628">
    <property type="term" value="F:proteasome binding"/>
    <property type="evidence" value="ECO:0007669"/>
    <property type="project" value="InterPro"/>
</dbReference>
<keyword evidence="12 19" id="KW-0472">Membrane</keyword>
<dbReference type="Proteomes" id="UP000664991">
    <property type="component" value="Unassembled WGS sequence"/>
</dbReference>
<keyword evidence="5" id="KW-0963">Cytoplasm</keyword>
<dbReference type="GO" id="GO:0005829">
    <property type="term" value="C:cytosol"/>
    <property type="evidence" value="ECO:0007669"/>
    <property type="project" value="UniProtKB-SubCell"/>
</dbReference>
<dbReference type="GO" id="GO:0016504">
    <property type="term" value="F:peptidase activator activity"/>
    <property type="evidence" value="ECO:0007669"/>
    <property type="project" value="InterPro"/>
</dbReference>
<dbReference type="PROSITE" id="PS50262">
    <property type="entry name" value="G_PROTEIN_RECEP_F1_2"/>
    <property type="match status" value="1"/>
</dbReference>
<name>A0A836AJ96_SHEEP</name>
<dbReference type="PRINTS" id="PR00237">
    <property type="entry name" value="GPCRRHODOPSN"/>
</dbReference>
<dbReference type="Pfam" id="PF23096">
    <property type="entry name" value="HEAT_PSME4"/>
    <property type="match status" value="1"/>
</dbReference>
<evidence type="ECO:0000256" key="15">
    <source>
        <dbReference type="ARBA" id="ARBA00056376"/>
    </source>
</evidence>
<dbReference type="InterPro" id="IPR035309">
    <property type="entry name" value="PSME4"/>
</dbReference>
<keyword evidence="11" id="KW-0807">Transducer</keyword>
<feature type="region of interest" description="Disordered" evidence="18">
    <location>
        <begin position="1"/>
        <end position="26"/>
    </location>
</feature>
<dbReference type="PANTHER" id="PTHR32170">
    <property type="entry name" value="PROTEASOME ACTIVATOR COMPLEX SUBUNIT 4"/>
    <property type="match status" value="1"/>
</dbReference>
<comment type="function">
    <text evidence="15">Associated component of the proteasome that specifically recognizes acetylated histones and promotes ATP- and ubiquitin-independent degradation of core histones during spermatogenesis and DNA damage response. Recognizes and binds acetylated histones via its bromodomain-like (BRDL) region and activates the proteasome by opening the gated channel for substrate entry. Binds to the core proteasome via its C-terminus, which occupies the same binding sites as the proteasomal ATPases, opening the closed structure of the proteasome via an active gating mechanism. Component of the spermatoproteasome, a form of the proteasome specifically found in testis: binds to acetylated histones and promotes degradation of histones, thereby participating actively to the exchange of histones during spermatogenesis. Also involved in DNA damage response in somatic cells, by promoting degradation of histones following DNA double-strand breaks.</text>
</comment>
<dbReference type="InterPro" id="IPR017452">
    <property type="entry name" value="GPCR_Rhodpsn_7TM"/>
</dbReference>
<evidence type="ECO:0000256" key="2">
    <source>
        <dbReference type="ARBA" id="ARBA00004370"/>
    </source>
</evidence>
<feature type="domain" description="G-protein coupled receptors family 1 profile" evidence="20">
    <location>
        <begin position="1882"/>
        <end position="2199"/>
    </location>
</feature>
<dbReference type="InterPro" id="IPR055455">
    <property type="entry name" value="HEAT_PSME4"/>
</dbReference>
<dbReference type="InterPro" id="IPR032430">
    <property type="entry name" value="Blm10_mid"/>
</dbReference>
<feature type="transmembrane region" description="Helical" evidence="19">
    <location>
        <begin position="2175"/>
        <end position="2199"/>
    </location>
</feature>
<dbReference type="SUPFAM" id="SSF81321">
    <property type="entry name" value="Family A G protein-coupled receptor-like"/>
    <property type="match status" value="1"/>
</dbReference>
<evidence type="ECO:0000256" key="13">
    <source>
        <dbReference type="ARBA" id="ARBA00023204"/>
    </source>
</evidence>
<accession>A0A836AJ96</accession>
<evidence type="ECO:0000256" key="16">
    <source>
        <dbReference type="ARBA" id="ARBA00071360"/>
    </source>
</evidence>
<feature type="transmembrane region" description="Helical" evidence="19">
    <location>
        <begin position="2025"/>
        <end position="2048"/>
    </location>
</feature>
<dbReference type="GO" id="GO:0016020">
    <property type="term" value="C:membrane"/>
    <property type="evidence" value="ECO:0007669"/>
    <property type="project" value="UniProtKB-SubCell"/>
</dbReference>
<sequence>MEPAERAGGRDPLEPGGRPGPDPQGFVPQKEIVYNKLLPYAERLDAESDLQLAQIKSNLGRAVQLQELWPGGLFWTRKLSTYIRLYGRKFSKEDHVLFIKLLYELVSIPKLEISMMQGFARLLINLLKKKELLSRDDLELPWRPLYDMVERILYSKTEHLGLNWFPNSVENVLKTLVKSCRPYFPADATAEMLEEWRPLMCPFDVTMQKAITYFEIFLPTSLPPELHHKGFKLWFDELIGLWVSVQNLPQWEGQLVNLFARLATDNIGYIDWDPYVPKVFTRILRSLNLPVGSSQVLVPRFLTNAYDIGHAVVWITAMMGGPSKLVQKHLAGLFNSITSFYHPSNNGRWLNKLMKLLQRLPNSVVRRLHRERYKKPSWLTPVPDSHKLTDQDVTDFVQCIIQPVLLAMFSKTGSLEAAQALQNLALMRPELVIPPVLERTYPALETLTEPHQLTATLSCVIGVARSLVSGGKWFPEGPTHMLPLLMRALPGVDPNDFSKCMITFQFIATFSTLVPLVDCSSVLQERNDLTEVERELCSATAEFEDFVLQFMDRCFGLIESSTLEQTREETETEKMTHLESLVELGLSSTFSTILTQCSKEIFMVALQKVFNFSISHIFETRVAGRMVADMCRAAVKCCPEESLKLFVPHCCSVITQLTMNDDVLNEEELDKELLWNLQLLSEITRVDGKKLLLYREQLVKILQRTLHLTCKQGYTLSCNLLHHLLRSTTLIYPTEYCSVPGGFDKPPSEYFPIKDWGKPGDLWNLGIQWHVPSSEEVAFAFYLLDSFLQPELSKLQRCGDGELEMSRDDVLQSLTIVHNCLIGSGNLLPPLKGEPVTNLVPSMVSLEETKLYTGLEYDLSRENYRETIARVIRKLLNHILNNSEDDTKSLFLIIKIIGDLLQFQGSHKHEFDSRWKSFNLVKKSMENRLHGKKQHIRALLIDRVMLQHELRTLTVEGCEYKKIHQDMIRDLLRLSTSSYSQVRNKAQQTFFAALGAYNFCCRDIIPLVLGFLRPDRQDVTQQQFKGALYCLLGNHSGVCLANLHDWDCIVQTWPAIVSSGLSQAMSLEKPSIVRLFDDLAEKIHRQYETIGLDFTIPKSCVGIAELLQQSKNPSLNQTMLSSEEIKEGLKRQQGRNVDALRNYENLVNTLLDGVEQRNLPWKFEHIGIGLLSLLLRDDRVLPLRAIRFFVENLNHDAIVVRKMAISAVAGILKQLKRTHKKLTVSPYEISGYPKPTQIVAGDRPDNYWLHYDSKSIPRTKKEWESICFVEKTHWGYYTWPQNMVVYAGVEEQPKLGRSREDLTEAEQIIFDHFSDPKFVEQLITFLSLEDRKGKDKFNPRRFCLFKGIFRNFDDAFLPVLKPHLERLVADSHESTQRCVAEIIAGLIRGSKHWTFEKVEKLWELLCPLLRTALSNITVETYNDWGTCIATSCESRDPRKLHWLFELLLESPLSGEGGSFVDACRLYVLQGGLAQQEWRVPELLHRLLKYLEPKLTQVYKNVRERIGSVLTYIFMIDVSLPNTAPTASPRVPEFTARILEKLKPLMDVDEEIQNHVMEENGIGEEDERTQGIKLLKTILKWLMASAGRSFSTAVAEQLQLLPLFFKIAPVENDNSYDELKRDAKLCLSLMSQGLLYPHQVPLVLQVLNQTARSSSWHARYTVLTYLQTMVFYNLFIFLNNEDAVKDIRWLVISLLEDEQLEVREMAATTLSGLLQCNFLTMDSPMQIHFEQLCKTKLPKKRKRDPGFVGDTIPSAELVKRHAGVLGLGACVLSSPYDVPTWMPQLLMNLSAHLNDPQPIEMSSPHFKLFSSKIPDPQKEESSLKMNSTGHLQDVPNTTLLHMPHAQGGNSTSIREGLQEPVHTATLVTCTFLLTVIFCLGSYGNFVVFLSFFDPAFRKFRTNFDFMILNLSFCDLFICGVTAPMFTFVLLFSTASGIPDAFCFTFHLTSSGFIIMSLKTVAVIALHRLRMVLGKQPSRTASFPCTLLLTLLLWTTSFTLATLATLKTSKSHLCLPMSSLIAGEGKAILSLYVVDFTFCVAVVFVSYVMIAQTLRKNTQVRKCPAVITVDASRPQPFMGAPVKGGGEPIQCTMPALYRNQNYNKLQHVQTHGYTKSPKQLPTPAASRLQLVSAVNLSTAKDSRAVVTCVVIVLSVLVCCLPLGISLVQVVLSSNGSFILYQFELLGFTLIFLKSGLNPFIYSRNSAGLRRKVLWCLQYIGLGFFCCRQKTRLRAMGKGNLEVNRNKSSHHETNSAYMLSPKPQKKFVDQACGPSHSKESVVSPKMSAGHQHYGQSSSTPINTRIEPYYSIYNSSPSQEESIPHNLQPVNSFGFANSYIAMHYHTTNDLMQEYDSTSAKQIPVPSV</sequence>
<comment type="subcellular location">
    <subcellularLocation>
        <location evidence="3">Cytoplasm</location>
        <location evidence="3">Cytosol</location>
    </subcellularLocation>
    <subcellularLocation>
        <location evidence="2">Membrane</location>
    </subcellularLocation>
    <subcellularLocation>
        <location evidence="1">Nucleus speckle</location>
    </subcellularLocation>
</comment>
<dbReference type="FunFam" id="1.25.10.10:FF:000183">
    <property type="entry name" value="Proteasome activator complex subunit 4"/>
    <property type="match status" value="1"/>
</dbReference>
<comment type="caution">
    <text evidence="21">The sequence shown here is derived from an EMBL/GenBank/DDBJ whole genome shotgun (WGS) entry which is preliminary data.</text>
</comment>
<dbReference type="InterPro" id="IPR011989">
    <property type="entry name" value="ARM-like"/>
</dbReference>
<dbReference type="PANTHER" id="PTHR32170:SF3">
    <property type="entry name" value="PROTEASOME ACTIVATOR COMPLEX SUBUNIT 4"/>
    <property type="match status" value="1"/>
</dbReference>
<dbReference type="CDD" id="cd15007">
    <property type="entry name" value="7tmA_GPR75"/>
    <property type="match status" value="1"/>
</dbReference>
<evidence type="ECO:0000256" key="18">
    <source>
        <dbReference type="SAM" id="MobiDB-lite"/>
    </source>
</evidence>
<keyword evidence="10 19" id="KW-1133">Transmembrane helix</keyword>
<evidence type="ECO:0000256" key="10">
    <source>
        <dbReference type="ARBA" id="ARBA00022989"/>
    </source>
</evidence>
<keyword evidence="7" id="KW-0677">Repeat</keyword>
<evidence type="ECO:0000256" key="8">
    <source>
        <dbReference type="ARBA" id="ARBA00022763"/>
    </source>
</evidence>
<gene>
    <name evidence="21" type="ORF">JEQ12_013959</name>
</gene>
<keyword evidence="11" id="KW-0297">G-protein coupled receptor</keyword>
<reference evidence="21 22" key="1">
    <citation type="submission" date="2020-12" db="EMBL/GenBank/DDBJ databases">
        <title>De novo assembly of Tibetan sheep genome.</title>
        <authorList>
            <person name="Li X."/>
        </authorList>
    </citation>
    <scope>NUCLEOTIDE SEQUENCE [LARGE SCALE GENOMIC DNA]</scope>
    <source>
        <tissue evidence="21">Heart</tissue>
    </source>
</reference>
<evidence type="ECO:0000313" key="22">
    <source>
        <dbReference type="Proteomes" id="UP000664991"/>
    </source>
</evidence>
<dbReference type="InterPro" id="IPR000276">
    <property type="entry name" value="GPCR_Rhodpsn"/>
</dbReference>
<dbReference type="GO" id="GO:0004930">
    <property type="term" value="F:G protein-coupled receptor activity"/>
    <property type="evidence" value="ECO:0007669"/>
    <property type="project" value="UniProtKB-KW"/>
</dbReference>
<evidence type="ECO:0000256" key="5">
    <source>
        <dbReference type="ARBA" id="ARBA00022490"/>
    </source>
</evidence>
<evidence type="ECO:0000256" key="6">
    <source>
        <dbReference type="ARBA" id="ARBA00022692"/>
    </source>
</evidence>
<evidence type="ECO:0000256" key="7">
    <source>
        <dbReference type="ARBA" id="ARBA00022737"/>
    </source>
</evidence>
<dbReference type="Gene3D" id="1.25.10.10">
    <property type="entry name" value="Leucine-rich Repeat Variant"/>
    <property type="match status" value="1"/>
</dbReference>
<evidence type="ECO:0000256" key="9">
    <source>
        <dbReference type="ARBA" id="ARBA00022942"/>
    </source>
</evidence>
<keyword evidence="8" id="KW-0227">DNA damage</keyword>
<feature type="transmembrane region" description="Helical" evidence="19">
    <location>
        <begin position="1985"/>
        <end position="2005"/>
    </location>
</feature>
<dbReference type="GO" id="GO:1990111">
    <property type="term" value="C:spermatoproteasome complex"/>
    <property type="evidence" value="ECO:0007669"/>
    <property type="project" value="TreeGrafter"/>
</dbReference>
<feature type="transmembrane region" description="Helical" evidence="19">
    <location>
        <begin position="1904"/>
        <end position="1930"/>
    </location>
</feature>
<comment type="similarity">
    <text evidence="4">Belongs to the BLM10 family.</text>
</comment>
<evidence type="ECO:0000256" key="14">
    <source>
        <dbReference type="ARBA" id="ARBA00023242"/>
    </source>
</evidence>